<evidence type="ECO:0000256" key="10">
    <source>
        <dbReference type="ARBA" id="ARBA00022840"/>
    </source>
</evidence>
<dbReference type="InterPro" id="IPR000719">
    <property type="entry name" value="Prot_kinase_dom"/>
</dbReference>
<feature type="domain" description="Protein kinase" evidence="17">
    <location>
        <begin position="85"/>
        <end position="345"/>
    </location>
</feature>
<evidence type="ECO:0000256" key="6">
    <source>
        <dbReference type="ARBA" id="ARBA00022741"/>
    </source>
</evidence>
<evidence type="ECO:0000259" key="19">
    <source>
        <dbReference type="PROSITE" id="PS50219"/>
    </source>
</evidence>
<dbReference type="EC" id="2.7.11.1" evidence="1"/>
<dbReference type="InterPro" id="IPR050839">
    <property type="entry name" value="Rho-assoc_Ser/Thr_Kinase"/>
</dbReference>
<keyword evidence="5" id="KW-0479">Metal-binding</keyword>
<evidence type="ECO:0000256" key="8">
    <source>
        <dbReference type="ARBA" id="ARBA00022777"/>
    </source>
</evidence>
<accession>A0A9N9XJ65</accession>
<evidence type="ECO:0000256" key="4">
    <source>
        <dbReference type="ARBA" id="ARBA00022679"/>
    </source>
</evidence>
<feature type="domain" description="PH" evidence="16">
    <location>
        <begin position="1347"/>
        <end position="1464"/>
    </location>
</feature>
<evidence type="ECO:0000256" key="2">
    <source>
        <dbReference type="ARBA" id="ARBA00022527"/>
    </source>
</evidence>
<evidence type="ECO:0000256" key="1">
    <source>
        <dbReference type="ARBA" id="ARBA00012513"/>
    </source>
</evidence>
<dbReference type="SMART" id="SM00220">
    <property type="entry name" value="S_TKc"/>
    <property type="match status" value="1"/>
</dbReference>
<dbReference type="SUPFAM" id="SSF56112">
    <property type="entry name" value="Protein kinase-like (PK-like)"/>
    <property type="match status" value="1"/>
</dbReference>
<dbReference type="InterPro" id="IPR046349">
    <property type="entry name" value="C1-like_sf"/>
</dbReference>
<feature type="domain" description="Phorbol-ester/DAG-type" evidence="18">
    <location>
        <begin position="1268"/>
        <end position="1317"/>
    </location>
</feature>
<keyword evidence="10 14" id="KW-0067">ATP-binding</keyword>
<dbReference type="InterPro" id="IPR011009">
    <property type="entry name" value="Kinase-like_dom_sf"/>
</dbReference>
<feature type="coiled-coil region" evidence="15">
    <location>
        <begin position="598"/>
        <end position="1098"/>
    </location>
</feature>
<dbReference type="GO" id="GO:0031032">
    <property type="term" value="P:actomyosin structure organization"/>
    <property type="evidence" value="ECO:0007669"/>
    <property type="project" value="TreeGrafter"/>
</dbReference>
<dbReference type="InterPro" id="IPR008271">
    <property type="entry name" value="Ser/Thr_kinase_AS"/>
</dbReference>
<dbReference type="Gene3D" id="2.30.29.30">
    <property type="entry name" value="Pleckstrin-homology domain (PH domain)/Phosphotyrosine-binding domain (PTB)"/>
    <property type="match status" value="1"/>
</dbReference>
<keyword evidence="4" id="KW-0808">Transferase</keyword>
<keyword evidence="22" id="KW-1185">Reference proteome</keyword>
<keyword evidence="2" id="KW-0723">Serine/threonine-protein kinase</keyword>
<dbReference type="Gene3D" id="1.10.510.10">
    <property type="entry name" value="Transferase(Phosphotransferase) domain 1"/>
    <property type="match status" value="1"/>
</dbReference>
<dbReference type="GO" id="GO:0005524">
    <property type="term" value="F:ATP binding"/>
    <property type="evidence" value="ECO:0007669"/>
    <property type="project" value="UniProtKB-UniRule"/>
</dbReference>
<dbReference type="SMART" id="SM00036">
    <property type="entry name" value="CNH"/>
    <property type="match status" value="1"/>
</dbReference>
<dbReference type="InterPro" id="IPR000961">
    <property type="entry name" value="AGC-kinase_C"/>
</dbReference>
<proteinExistence type="predicted"/>
<keyword evidence="6 14" id="KW-0547">Nucleotide-binding</keyword>
<dbReference type="PROSITE" id="PS50003">
    <property type="entry name" value="PH_DOMAIN"/>
    <property type="match status" value="1"/>
</dbReference>
<dbReference type="FunFam" id="1.10.510.10:FF:000751">
    <property type="entry name" value="Non-specific serine/threonine protein kinase"/>
    <property type="match status" value="1"/>
</dbReference>
<dbReference type="InterPro" id="IPR011993">
    <property type="entry name" value="PH-like_dom_sf"/>
</dbReference>
<dbReference type="Pfam" id="PF00130">
    <property type="entry name" value="C1_1"/>
    <property type="match status" value="1"/>
</dbReference>
<dbReference type="Pfam" id="PF00069">
    <property type="entry name" value="Pkinase"/>
    <property type="match status" value="1"/>
</dbReference>
<dbReference type="SUPFAM" id="SSF57889">
    <property type="entry name" value="Cysteine-rich domain"/>
    <property type="match status" value="1"/>
</dbReference>
<organism evidence="21 22">
    <name type="scientific">Phyllotreta striolata</name>
    <name type="common">Striped flea beetle</name>
    <name type="synonym">Crioceris striolata</name>
    <dbReference type="NCBI Taxonomy" id="444603"/>
    <lineage>
        <taxon>Eukaryota</taxon>
        <taxon>Metazoa</taxon>
        <taxon>Ecdysozoa</taxon>
        <taxon>Arthropoda</taxon>
        <taxon>Hexapoda</taxon>
        <taxon>Insecta</taxon>
        <taxon>Pterygota</taxon>
        <taxon>Neoptera</taxon>
        <taxon>Endopterygota</taxon>
        <taxon>Coleoptera</taxon>
        <taxon>Polyphaga</taxon>
        <taxon>Cucujiformia</taxon>
        <taxon>Chrysomeloidea</taxon>
        <taxon>Chrysomelidae</taxon>
        <taxon>Galerucinae</taxon>
        <taxon>Alticini</taxon>
        <taxon>Phyllotreta</taxon>
    </lineage>
</organism>
<dbReference type="PROSITE" id="PS50011">
    <property type="entry name" value="PROTEIN_KINASE_DOM"/>
    <property type="match status" value="1"/>
</dbReference>
<dbReference type="SUPFAM" id="SSF50729">
    <property type="entry name" value="PH domain-like"/>
    <property type="match status" value="1"/>
</dbReference>
<dbReference type="Proteomes" id="UP001153712">
    <property type="component" value="Chromosome 1"/>
</dbReference>
<dbReference type="InterPro" id="IPR017441">
    <property type="entry name" value="Protein_kinase_ATP_BS"/>
</dbReference>
<evidence type="ECO:0000313" key="21">
    <source>
        <dbReference type="EMBL" id="CAG9853757.1"/>
    </source>
</evidence>
<dbReference type="Pfam" id="PF00169">
    <property type="entry name" value="PH"/>
    <property type="match status" value="1"/>
</dbReference>
<feature type="coiled-coil region" evidence="15">
    <location>
        <begin position="428"/>
        <end position="507"/>
    </location>
</feature>
<dbReference type="CDD" id="cd20814">
    <property type="entry name" value="CRIK"/>
    <property type="match status" value="1"/>
</dbReference>
<dbReference type="PANTHER" id="PTHR22988">
    <property type="entry name" value="MYOTONIC DYSTROPHY S/T KINASE-RELATED"/>
    <property type="match status" value="1"/>
</dbReference>
<evidence type="ECO:0000256" key="12">
    <source>
        <dbReference type="ARBA" id="ARBA00047899"/>
    </source>
</evidence>
<protein>
    <recommendedName>
        <fullName evidence="1">non-specific serine/threonine protein kinase</fullName>
        <ecNumber evidence="1">2.7.11.1</ecNumber>
    </recommendedName>
</protein>
<dbReference type="OrthoDB" id="5919042at2759"/>
<dbReference type="PROSITE" id="PS00108">
    <property type="entry name" value="PROTEIN_KINASE_ST"/>
    <property type="match status" value="1"/>
</dbReference>
<keyword evidence="8" id="KW-0418">Kinase</keyword>
<feature type="coiled-coil region" evidence="15">
    <location>
        <begin position="534"/>
        <end position="561"/>
    </location>
</feature>
<evidence type="ECO:0000259" key="18">
    <source>
        <dbReference type="PROSITE" id="PS50081"/>
    </source>
</evidence>
<dbReference type="GO" id="GO:0005737">
    <property type="term" value="C:cytoplasm"/>
    <property type="evidence" value="ECO:0007669"/>
    <property type="project" value="TreeGrafter"/>
</dbReference>
<feature type="domain" description="AGC-kinase C-terminal" evidence="20">
    <location>
        <begin position="346"/>
        <end position="416"/>
    </location>
</feature>
<dbReference type="PROSITE" id="PS50219">
    <property type="entry name" value="CNH"/>
    <property type="match status" value="1"/>
</dbReference>
<dbReference type="Pfam" id="PF00780">
    <property type="entry name" value="CNH"/>
    <property type="match status" value="1"/>
</dbReference>
<feature type="binding site" evidence="14">
    <location>
        <position position="118"/>
    </location>
    <ligand>
        <name>ATP</name>
        <dbReference type="ChEBI" id="CHEBI:30616"/>
    </ligand>
</feature>
<keyword evidence="7" id="KW-0863">Zinc-finger</keyword>
<dbReference type="SMART" id="SM00109">
    <property type="entry name" value="C1"/>
    <property type="match status" value="1"/>
</dbReference>
<dbReference type="GO" id="GO:0015629">
    <property type="term" value="C:actin cytoskeleton"/>
    <property type="evidence" value="ECO:0007669"/>
    <property type="project" value="TreeGrafter"/>
</dbReference>
<evidence type="ECO:0000256" key="7">
    <source>
        <dbReference type="ARBA" id="ARBA00022771"/>
    </source>
</evidence>
<keyword evidence="11 15" id="KW-0175">Coiled coil</keyword>
<dbReference type="GO" id="GO:0008270">
    <property type="term" value="F:zinc ion binding"/>
    <property type="evidence" value="ECO:0007669"/>
    <property type="project" value="UniProtKB-KW"/>
</dbReference>
<dbReference type="InterPro" id="IPR002219">
    <property type="entry name" value="PKC_DAG/PE"/>
</dbReference>
<keyword evidence="3" id="KW-0597">Phosphoprotein</keyword>
<comment type="catalytic activity">
    <reaction evidence="13">
        <text>L-seryl-[protein] + ATP = O-phospho-L-seryl-[protein] + ADP + H(+)</text>
        <dbReference type="Rhea" id="RHEA:17989"/>
        <dbReference type="Rhea" id="RHEA-COMP:9863"/>
        <dbReference type="Rhea" id="RHEA-COMP:11604"/>
        <dbReference type="ChEBI" id="CHEBI:15378"/>
        <dbReference type="ChEBI" id="CHEBI:29999"/>
        <dbReference type="ChEBI" id="CHEBI:30616"/>
        <dbReference type="ChEBI" id="CHEBI:83421"/>
        <dbReference type="ChEBI" id="CHEBI:456216"/>
        <dbReference type="EC" id="2.7.11.1"/>
    </reaction>
</comment>
<sequence length="1841" mass="211922">MEHHKEPISVRIARINSEISGACSKINKSNTLLARETLLDILQVLYEECCSESLQKYDPNITKFVQKYKETMKDIKRLRVNITDFEIRNVIGRGHFGEVHLVKEKQTGDVYAMKSIRKFDSDLSKISFEEEKNIMAFSNSNWLVSLQYAFQDSTYLVFVTEYLPGGDLLGLLYRQGGTIPESAATFYLAELLVALDDLHKMGYVHRDIKPDNILLDRCGHIKLADFGSAAKLNDKGLVTEGPPVGTPYYIAPEVLQSLNGQNSAYGISCDFWSLGVLAYELTIGNTPFTGATTSSVYSKIMNHSKSLKFPPDLVITQAYVSLIKKLLTDVNSRLDSKRIKEHSLFKSTCFDSLREQVPPFVPKITSEEDTSNFTDVTAKKNNPNVDSFKKRTHFSGRNLPFVGFTYVQDSICVENASERKILNKDVFLEGLKKEIETLRNDLITSQNLIKSKENTELKYEEISRKLENTQSLRDRLERELGLSIAENTALKRTLEIERKDRTELEKKALDIIKSAKLKWETSEKTKTESLTLEIEQQKVKISELTMTIDVLNQQLQRALQLQKHGKESLEKVESLSRRSVIGLESRLDEITNETQTVIAELQKKLTDELHKRNVLENKLSNAEEKEKNLIEKLKNRDSDLDYWKSKTNDLERQMKLLNNRAIALENDVKSIDDYKEEISKLRDQIDEDRRSIKDLENRNVSLQRDSRFTEECKKEMEEMKKTLSMMQNDKKLSELESRLAEEREKCSTLRQRLEESECAVTENQELKQLRTKLWRAEKDLSNAKIDRRILERELKDAREEMKQLTEQTKTIEEDLAQSRKANEAALLELNGINENLSLELIKTKDSYKNLQEKLSSEKEKLEIEKSVISELRDMTKTKDSQINSLIVDLSGLKKERNNLENELKSSQSEKDKLTGFVELLQKEKREIQDEWDKTKRELQNTNLNLHALREACTLLENQVIEYEKINASYEAKQASLNGNTEKLIRDLCEAKSETQEAKKRINEEKSANILAESKIKRLNEDVARLNEECQNYRQQCFDFKQFSTGLSDELAVAEEKISDLDVTVKTYQRQIDDLRSELRQLKQEASDYLTQLNKSKESNYKMRRQLGEEKEENVALSQHLSETRRILMEKTNYYKERELKSEATIKQQIKLIDYLQTKIDEHTNKKKTFTEVLFGSSKKENQPPVSMVMNYKDLESQLSKERQINKNLQEEIFKLKLNLQGKDAVAVKSKVERHKSEILSPKNKIVTKDSEQKFYRQSSLNRMHHNIPHRFESKISYSSTKCAGCSEAVSLGRIVAICTECNVYTHVDCKNRMPNTCGLPEVYAKHFMDNSKQDDVRSITNQSNDENVNIQGWIKVLGSTNCWEKQYAIMTDNSLRLYTSPPKERSCTLLRTLELRPSNGTGKVVSEPLPSEIGVPTAESDLPFVLKIEFSDNESNLPTDRLVFLTLSAQDKDAWFAALQKIYYDDVDRPKCETILTVEEPLRIVCVADLTDGLKLLGTESGLYSYYENKLIRIDGIDKVHHVAVMSMINQIIMIVDEERRLIKCDINHYINITQCAHCVKPTLKYNEVDVSNLSGFHFLKVSTFKNQEKFCAATLRQLVIVNFDSLNGEFTTVKILDTAEPTTCALFTENSLIVGADKFFEVDLVTFQAEEFLDASDVKLRATESCYKMGSFPMAVMQVCTNPKEYLLCYKEFSIFVDEYGRSSRQREWKSHRLPSAFHYTKPYLYVSQFSGIEVFKITDETCNGAEEKTESYRIEMDPFDYLGSNKRGIYIGIKNEVKFVDASELPPFEDSSLVSETSDNVSEDRFTFSSSIVQSLDGNSSGSEVAEERQRKVTFSLIK</sequence>
<dbReference type="PROSITE" id="PS51285">
    <property type="entry name" value="AGC_KINASE_CTER"/>
    <property type="match status" value="1"/>
</dbReference>
<dbReference type="InterPro" id="IPR001849">
    <property type="entry name" value="PH_domain"/>
</dbReference>
<feature type="domain" description="CNH" evidence="19">
    <location>
        <begin position="1481"/>
        <end position="1771"/>
    </location>
</feature>
<dbReference type="GO" id="GO:0004674">
    <property type="term" value="F:protein serine/threonine kinase activity"/>
    <property type="evidence" value="ECO:0007669"/>
    <property type="project" value="UniProtKB-KW"/>
</dbReference>
<evidence type="ECO:0000256" key="5">
    <source>
        <dbReference type="ARBA" id="ARBA00022723"/>
    </source>
</evidence>
<gene>
    <name evidence="21" type="ORF">PHYEVI_LOCUS228</name>
</gene>
<feature type="coiled-coil region" evidence="15">
    <location>
        <begin position="1191"/>
        <end position="1218"/>
    </location>
</feature>
<evidence type="ECO:0000256" key="13">
    <source>
        <dbReference type="ARBA" id="ARBA00048679"/>
    </source>
</evidence>
<reference evidence="21" key="1">
    <citation type="submission" date="2022-01" db="EMBL/GenBank/DDBJ databases">
        <authorList>
            <person name="King R."/>
        </authorList>
    </citation>
    <scope>NUCLEOTIDE SEQUENCE</scope>
</reference>
<dbReference type="SMART" id="SM00233">
    <property type="entry name" value="PH"/>
    <property type="match status" value="1"/>
</dbReference>
<evidence type="ECO:0000256" key="14">
    <source>
        <dbReference type="PROSITE-ProRule" id="PRU10141"/>
    </source>
</evidence>
<dbReference type="GO" id="GO:0000281">
    <property type="term" value="P:mitotic cytokinesis"/>
    <property type="evidence" value="ECO:0007669"/>
    <property type="project" value="TreeGrafter"/>
</dbReference>
<evidence type="ECO:0000259" key="17">
    <source>
        <dbReference type="PROSITE" id="PS50011"/>
    </source>
</evidence>
<dbReference type="PROSITE" id="PS00107">
    <property type="entry name" value="PROTEIN_KINASE_ATP"/>
    <property type="match status" value="1"/>
</dbReference>
<name>A0A9N9XJ65_PHYSR</name>
<dbReference type="SMART" id="SM00133">
    <property type="entry name" value="S_TK_X"/>
    <property type="match status" value="1"/>
</dbReference>
<dbReference type="Gene3D" id="3.30.60.20">
    <property type="match status" value="1"/>
</dbReference>
<dbReference type="PANTHER" id="PTHR22988:SF71">
    <property type="entry name" value="CITRON RHO-INTERACTING KINASE"/>
    <property type="match status" value="1"/>
</dbReference>
<evidence type="ECO:0000256" key="9">
    <source>
        <dbReference type="ARBA" id="ARBA00022833"/>
    </source>
</evidence>
<evidence type="ECO:0000256" key="3">
    <source>
        <dbReference type="ARBA" id="ARBA00022553"/>
    </source>
</evidence>
<evidence type="ECO:0000256" key="15">
    <source>
        <dbReference type="SAM" id="Coils"/>
    </source>
</evidence>
<evidence type="ECO:0000259" key="20">
    <source>
        <dbReference type="PROSITE" id="PS51285"/>
    </source>
</evidence>
<keyword evidence="9" id="KW-0862">Zinc</keyword>
<comment type="catalytic activity">
    <reaction evidence="12">
        <text>L-threonyl-[protein] + ATP = O-phospho-L-threonyl-[protein] + ADP + H(+)</text>
        <dbReference type="Rhea" id="RHEA:46608"/>
        <dbReference type="Rhea" id="RHEA-COMP:11060"/>
        <dbReference type="Rhea" id="RHEA-COMP:11605"/>
        <dbReference type="ChEBI" id="CHEBI:15378"/>
        <dbReference type="ChEBI" id="CHEBI:30013"/>
        <dbReference type="ChEBI" id="CHEBI:30616"/>
        <dbReference type="ChEBI" id="CHEBI:61977"/>
        <dbReference type="ChEBI" id="CHEBI:456216"/>
        <dbReference type="EC" id="2.7.11.1"/>
    </reaction>
</comment>
<evidence type="ECO:0000259" key="16">
    <source>
        <dbReference type="PROSITE" id="PS50003"/>
    </source>
</evidence>
<dbReference type="InterPro" id="IPR001180">
    <property type="entry name" value="CNH_dom"/>
</dbReference>
<evidence type="ECO:0000313" key="22">
    <source>
        <dbReference type="Proteomes" id="UP001153712"/>
    </source>
</evidence>
<dbReference type="EMBL" id="OU900094">
    <property type="protein sequence ID" value="CAG9853757.1"/>
    <property type="molecule type" value="Genomic_DNA"/>
</dbReference>
<dbReference type="PROSITE" id="PS50081">
    <property type="entry name" value="ZF_DAG_PE_2"/>
    <property type="match status" value="1"/>
</dbReference>
<dbReference type="Gene3D" id="3.30.200.20">
    <property type="entry name" value="Phosphorylase Kinase, domain 1"/>
    <property type="match status" value="1"/>
</dbReference>
<evidence type="ECO:0000256" key="11">
    <source>
        <dbReference type="ARBA" id="ARBA00023054"/>
    </source>
</evidence>
<dbReference type="PROSITE" id="PS00479">
    <property type="entry name" value="ZF_DAG_PE_1"/>
    <property type="match status" value="1"/>
</dbReference>